<accession>A0A0E9P6B8</accession>
<name>A0A0E9P6B8_ANGAN</name>
<dbReference type="EMBL" id="GBXM01108441">
    <property type="protein sequence ID" value="JAH00136.1"/>
    <property type="molecule type" value="Transcribed_RNA"/>
</dbReference>
<reference evidence="1" key="2">
    <citation type="journal article" date="2015" name="Fish Shellfish Immunol.">
        <title>Early steps in the European eel (Anguilla anguilla)-Vibrio vulnificus interaction in the gills: Role of the RtxA13 toxin.</title>
        <authorList>
            <person name="Callol A."/>
            <person name="Pajuelo D."/>
            <person name="Ebbesson L."/>
            <person name="Teles M."/>
            <person name="MacKenzie S."/>
            <person name="Amaro C."/>
        </authorList>
    </citation>
    <scope>NUCLEOTIDE SEQUENCE</scope>
</reference>
<organism evidence="1">
    <name type="scientific">Anguilla anguilla</name>
    <name type="common">European freshwater eel</name>
    <name type="synonym">Muraena anguilla</name>
    <dbReference type="NCBI Taxonomy" id="7936"/>
    <lineage>
        <taxon>Eukaryota</taxon>
        <taxon>Metazoa</taxon>
        <taxon>Chordata</taxon>
        <taxon>Craniata</taxon>
        <taxon>Vertebrata</taxon>
        <taxon>Euteleostomi</taxon>
        <taxon>Actinopterygii</taxon>
        <taxon>Neopterygii</taxon>
        <taxon>Teleostei</taxon>
        <taxon>Anguilliformes</taxon>
        <taxon>Anguillidae</taxon>
        <taxon>Anguilla</taxon>
    </lineage>
</organism>
<reference evidence="1" key="1">
    <citation type="submission" date="2014-11" db="EMBL/GenBank/DDBJ databases">
        <authorList>
            <person name="Amaro Gonzalez C."/>
        </authorList>
    </citation>
    <scope>NUCLEOTIDE SEQUENCE</scope>
</reference>
<proteinExistence type="predicted"/>
<protein>
    <submittedName>
        <fullName evidence="1">Uncharacterized protein</fullName>
    </submittedName>
</protein>
<evidence type="ECO:0000313" key="1">
    <source>
        <dbReference type="EMBL" id="JAH00136.1"/>
    </source>
</evidence>
<sequence>MPLSHVSSCDSKSLIIAALQQKTQNKNTTSTPIIQ</sequence>
<dbReference type="AlphaFoldDB" id="A0A0E9P6B8"/>